<evidence type="ECO:0000256" key="7">
    <source>
        <dbReference type="HAMAP-Rule" id="MF_00675"/>
    </source>
</evidence>
<comment type="pathway">
    <text evidence="2 7">Carbohydrate metabolism; pentose and glucuronate interconversion.</text>
</comment>
<dbReference type="EC" id="5.3.1.12" evidence="4 7"/>
<sequence length="470" mass="53560">MSAFLTEDFLLDTEFARHLYHDYAKDQPIFDYHCHLPPEQIAQNYQFKNLYDIWLKGDHYKWRAMRSNGVAERLCTGDASDYEKFQAFAKTVPFTVGNPIFHWTHLELRRPFGITDRMLNPETAQSIWDDCNTMLTKPAFSARGILEQMNVKMVGTTDDPADSLEHHALIAKDSSFNVKILPSFRPDKSFKIDAPEFASYLEQLGQSADVAIERFSDLTQALSNRLDYFAQLGCRVSDHALDTVPFGQASEAQLDQMITARRNGETLSTEQVDAFKTAVLLFLGREYHRRGWVQQYHIGALRNNNSLQLAQLGPDTGFDSIHDHEIAVNLSKLLDAQASTDELPKTILYCLNPRDNEVLGTMIGNFQGGGIPGKMQFGSGWWFNDQKDGMQRQMTQLAQLGLLSRFVGMLTDSRSFLSYTRHEYFRRILCQMIGHWVEAGEAPNDLKWLGSMVSDICFNNARDYFGIELG</sequence>
<comment type="catalytic activity">
    <reaction evidence="7">
        <text>aldehydo-D-galacturonate = keto-D-tagaturonate</text>
        <dbReference type="Rhea" id="RHEA:27702"/>
        <dbReference type="ChEBI" id="CHEBI:12952"/>
        <dbReference type="ChEBI" id="CHEBI:17886"/>
    </reaction>
</comment>
<evidence type="ECO:0000256" key="1">
    <source>
        <dbReference type="ARBA" id="ARBA00001165"/>
    </source>
</evidence>
<protein>
    <recommendedName>
        <fullName evidence="5 7">Uronate isomerase</fullName>
        <ecNumber evidence="4 7">5.3.1.12</ecNumber>
    </recommendedName>
    <alternativeName>
        <fullName evidence="7">Glucuronate isomerase</fullName>
    </alternativeName>
    <alternativeName>
        <fullName evidence="7">Uronic isomerase</fullName>
    </alternativeName>
</protein>
<dbReference type="InterPro" id="IPR003766">
    <property type="entry name" value="Uronate_isomerase"/>
</dbReference>
<dbReference type="Gene3D" id="3.20.20.140">
    <property type="entry name" value="Metal-dependent hydrolases"/>
    <property type="match status" value="1"/>
</dbReference>
<evidence type="ECO:0000256" key="5">
    <source>
        <dbReference type="ARBA" id="ARBA00020555"/>
    </source>
</evidence>
<dbReference type="HAMAP" id="MF_00675">
    <property type="entry name" value="UxaC"/>
    <property type="match status" value="1"/>
</dbReference>
<dbReference type="NCBIfam" id="NF002794">
    <property type="entry name" value="PRK02925.1"/>
    <property type="match status" value="1"/>
</dbReference>
<keyword evidence="6 7" id="KW-0413">Isomerase</keyword>
<dbReference type="RefSeq" id="WP_408622958.1">
    <property type="nucleotide sequence ID" value="NZ_JBEQCT010000002.1"/>
</dbReference>
<dbReference type="EMBL" id="JBEQCT010000002">
    <property type="protein sequence ID" value="MFM2484767.1"/>
    <property type="molecule type" value="Genomic_DNA"/>
</dbReference>
<evidence type="ECO:0000256" key="2">
    <source>
        <dbReference type="ARBA" id="ARBA00004892"/>
    </source>
</evidence>
<comment type="catalytic activity">
    <reaction evidence="1 7">
        <text>D-glucuronate = D-fructuronate</text>
        <dbReference type="Rhea" id="RHEA:13049"/>
        <dbReference type="ChEBI" id="CHEBI:58720"/>
        <dbReference type="ChEBI" id="CHEBI:59863"/>
        <dbReference type="EC" id="5.3.1.12"/>
    </reaction>
</comment>
<dbReference type="Gene3D" id="1.10.2020.10">
    <property type="entry name" value="uronate isomerase, domain 2, chain A"/>
    <property type="match status" value="1"/>
</dbReference>
<dbReference type="GO" id="GO:0008880">
    <property type="term" value="F:glucuronate isomerase activity"/>
    <property type="evidence" value="ECO:0007669"/>
    <property type="project" value="UniProtKB-EC"/>
</dbReference>
<keyword evidence="9" id="KW-1185">Reference proteome</keyword>
<comment type="caution">
    <text evidence="8">The sequence shown here is derived from an EMBL/GenBank/DDBJ whole genome shotgun (WGS) entry which is preliminary data.</text>
</comment>
<reference evidence="8 9" key="1">
    <citation type="journal article" date="2013" name="Int. J. Syst. Evol. Microbiol.">
        <title>Celerinatantimonas yamalensis sp. nov., a cold-adapted diazotrophic bacterium from a cold permafrost brine.</title>
        <authorList>
            <person name="Shcherbakova V."/>
            <person name="Chuvilskaya N."/>
            <person name="Rivkina E."/>
            <person name="Demidov N."/>
            <person name="Uchaeva V."/>
            <person name="Suetin S."/>
            <person name="Suzina N."/>
            <person name="Gilichinsky D."/>
        </authorList>
    </citation>
    <scope>NUCLEOTIDE SEQUENCE [LARGE SCALE GENOMIC DNA]</scope>
    <source>
        <strain evidence="8 9">C7</strain>
    </source>
</reference>
<evidence type="ECO:0000256" key="3">
    <source>
        <dbReference type="ARBA" id="ARBA00008397"/>
    </source>
</evidence>
<evidence type="ECO:0000313" key="9">
    <source>
        <dbReference type="Proteomes" id="UP001629953"/>
    </source>
</evidence>
<evidence type="ECO:0000313" key="8">
    <source>
        <dbReference type="EMBL" id="MFM2484767.1"/>
    </source>
</evidence>
<dbReference type="Proteomes" id="UP001629953">
    <property type="component" value="Unassembled WGS sequence"/>
</dbReference>
<comment type="similarity">
    <text evidence="3 7">Belongs to the metallo-dependent hydrolases superfamily. Uronate isomerase family.</text>
</comment>
<evidence type="ECO:0000256" key="4">
    <source>
        <dbReference type="ARBA" id="ARBA00012546"/>
    </source>
</evidence>
<name>A0ABW9G5J1_9GAMM</name>
<organism evidence="8 9">
    <name type="scientific">Celerinatantimonas yamalensis</name>
    <dbReference type="NCBI Taxonomy" id="559956"/>
    <lineage>
        <taxon>Bacteria</taxon>
        <taxon>Pseudomonadati</taxon>
        <taxon>Pseudomonadota</taxon>
        <taxon>Gammaproteobacteria</taxon>
        <taxon>Celerinatantimonadaceae</taxon>
        <taxon>Celerinatantimonas</taxon>
    </lineage>
</organism>
<evidence type="ECO:0000256" key="6">
    <source>
        <dbReference type="ARBA" id="ARBA00023235"/>
    </source>
</evidence>
<dbReference type="PANTHER" id="PTHR30068">
    <property type="entry name" value="URONATE ISOMERASE"/>
    <property type="match status" value="1"/>
</dbReference>
<dbReference type="SUPFAM" id="SSF51556">
    <property type="entry name" value="Metallo-dependent hydrolases"/>
    <property type="match status" value="1"/>
</dbReference>
<dbReference type="Pfam" id="PF02614">
    <property type="entry name" value="UxaC"/>
    <property type="match status" value="1"/>
</dbReference>
<accession>A0ABW9G5J1</accession>
<dbReference type="InterPro" id="IPR032466">
    <property type="entry name" value="Metal_Hydrolase"/>
</dbReference>
<dbReference type="PANTHER" id="PTHR30068:SF4">
    <property type="entry name" value="URONATE ISOMERASE"/>
    <property type="match status" value="1"/>
</dbReference>
<proteinExistence type="inferred from homology"/>
<gene>
    <name evidence="7 8" type="primary">uxaC</name>
    <name evidence="8" type="ORF">ABUE30_06760</name>
</gene>